<dbReference type="NCBIfam" id="TIGR00282">
    <property type="entry name" value="TIGR00282 family metallophosphoesterase"/>
    <property type="match status" value="1"/>
</dbReference>
<keyword evidence="2" id="KW-1185">Reference proteome</keyword>
<evidence type="ECO:0000313" key="1">
    <source>
        <dbReference type="EMBL" id="NCU17122.1"/>
    </source>
</evidence>
<organism evidence="1 2">
    <name type="scientific">Pallidibacillus pasinlerensis</name>
    <dbReference type="NCBI Taxonomy" id="2703818"/>
    <lineage>
        <taxon>Bacteria</taxon>
        <taxon>Bacillati</taxon>
        <taxon>Bacillota</taxon>
        <taxon>Bacilli</taxon>
        <taxon>Bacillales</taxon>
        <taxon>Bacillaceae</taxon>
        <taxon>Pallidibacillus</taxon>
    </lineage>
</organism>
<reference evidence="1 2" key="1">
    <citation type="submission" date="2020-01" db="EMBL/GenBank/DDBJ databases">
        <title>A novel Bacillus sp. from Pasinler.</title>
        <authorList>
            <person name="Adiguzel A."/>
            <person name="Ay H."/>
            <person name="Baltaci M.O."/>
        </authorList>
    </citation>
    <scope>NUCLEOTIDE SEQUENCE [LARGE SCALE GENOMIC DNA]</scope>
    <source>
        <strain evidence="1 2">P1</strain>
    </source>
</reference>
<evidence type="ECO:0000313" key="2">
    <source>
        <dbReference type="Proteomes" id="UP000743899"/>
    </source>
</evidence>
<dbReference type="InterPro" id="IPR029052">
    <property type="entry name" value="Metallo-depent_PP-like"/>
</dbReference>
<name>A0ABX0A7K5_9BACI</name>
<dbReference type="Pfam" id="PF13277">
    <property type="entry name" value="YmdB"/>
    <property type="match status" value="1"/>
</dbReference>
<proteinExistence type="predicted"/>
<dbReference type="PANTHER" id="PTHR36303">
    <property type="entry name" value="2',3'-CYCLIC-NUCLEOTIDE 2'-PHOSPHODIESTERASE"/>
    <property type="match status" value="1"/>
</dbReference>
<dbReference type="SUPFAM" id="SSF56300">
    <property type="entry name" value="Metallo-dependent phosphatases"/>
    <property type="match status" value="1"/>
</dbReference>
<dbReference type="Proteomes" id="UP000743899">
    <property type="component" value="Unassembled WGS sequence"/>
</dbReference>
<sequence length="265" mass="29586">MRILFVGDVVGSPGREALEKFLPKLKEKYRPTITIVNGENAASGKGITEKIYRQFLEMGVQAVTMGNHVWRNKDIFEFIDDAKYLVRPANLPENNPGQGMIFIKVNAYEVAIINLQARTFMDSIDNPFEIADRLIAEARKRTPIIFVDFHGEATSEKMAFAWYLDGRVSAVVGTHTHVQTADNRVLPKGTAYITDVGMTGVYDGIIGVDPAPVIHKFLTNLPARFEVPKSGRTQLNGVIIDVDEKTGLSKNIERIYINSNQSLFN</sequence>
<dbReference type="EMBL" id="JAACYS010000015">
    <property type="protein sequence ID" value="NCU17122.1"/>
    <property type="molecule type" value="Genomic_DNA"/>
</dbReference>
<dbReference type="RefSeq" id="WP_161919960.1">
    <property type="nucleotide sequence ID" value="NZ_JAACYS010000015.1"/>
</dbReference>
<dbReference type="PIRSF" id="PIRSF004789">
    <property type="entry name" value="DR1281"/>
    <property type="match status" value="1"/>
</dbReference>
<dbReference type="PANTHER" id="PTHR36303:SF1">
    <property type="entry name" value="2',3'-CYCLIC-NUCLEOTIDE 2'-PHOSPHODIESTERASE"/>
    <property type="match status" value="1"/>
</dbReference>
<protein>
    <submittedName>
        <fullName evidence="1">TIGR00282 family metallophosphoesterase</fullName>
    </submittedName>
</protein>
<dbReference type="CDD" id="cd07382">
    <property type="entry name" value="MPP_DR1281"/>
    <property type="match status" value="1"/>
</dbReference>
<dbReference type="InterPro" id="IPR005235">
    <property type="entry name" value="YmdB-like"/>
</dbReference>
<gene>
    <name evidence="1" type="ORF">GW534_04955</name>
</gene>
<dbReference type="Gene3D" id="3.60.21.10">
    <property type="match status" value="1"/>
</dbReference>
<accession>A0ABX0A7K5</accession>
<comment type="caution">
    <text evidence="1">The sequence shown here is derived from an EMBL/GenBank/DDBJ whole genome shotgun (WGS) entry which is preliminary data.</text>
</comment>